<evidence type="ECO:0000313" key="2">
    <source>
        <dbReference type="EMBL" id="KAB1205601.1"/>
    </source>
</evidence>
<name>A0A6A1UYS8_9ROSI</name>
<gene>
    <name evidence="1" type="ORF">CJ030_MR7G017766</name>
    <name evidence="2" type="ORF">CJ030_MR7G017773</name>
</gene>
<evidence type="ECO:0000313" key="1">
    <source>
        <dbReference type="EMBL" id="KAB1205594.1"/>
    </source>
</evidence>
<dbReference type="EMBL" id="RXIC02000025">
    <property type="protein sequence ID" value="KAB1205594.1"/>
    <property type="molecule type" value="Genomic_DNA"/>
</dbReference>
<keyword evidence="3" id="KW-1185">Reference proteome</keyword>
<protein>
    <submittedName>
        <fullName evidence="1">Uncharacterized protein</fullName>
    </submittedName>
</protein>
<dbReference type="AlphaFoldDB" id="A0A6A1UYS8"/>
<reference evidence="1" key="3">
    <citation type="submission" date="2019-09" db="EMBL/GenBank/DDBJ databases">
        <authorList>
            <person name="Gao Z."/>
        </authorList>
    </citation>
    <scope>NUCLEOTIDE SEQUENCE</scope>
    <source>
        <tissue evidence="1">Leaves</tissue>
    </source>
</reference>
<organism evidence="1 3">
    <name type="scientific">Morella rubra</name>
    <name type="common">Chinese bayberry</name>
    <dbReference type="NCBI Taxonomy" id="262757"/>
    <lineage>
        <taxon>Eukaryota</taxon>
        <taxon>Viridiplantae</taxon>
        <taxon>Streptophyta</taxon>
        <taxon>Embryophyta</taxon>
        <taxon>Tracheophyta</taxon>
        <taxon>Spermatophyta</taxon>
        <taxon>Magnoliopsida</taxon>
        <taxon>eudicotyledons</taxon>
        <taxon>Gunneridae</taxon>
        <taxon>Pentapetalae</taxon>
        <taxon>rosids</taxon>
        <taxon>fabids</taxon>
        <taxon>Fagales</taxon>
        <taxon>Myricaceae</taxon>
        <taxon>Morella</taxon>
    </lineage>
</organism>
<sequence length="76" mass="7650">MSPESTVLPFGALVAAGGPSFHPPPRVIHGCVELLVLAASKVGGHHVSLGQMLLRSQPEVTPTSGAAATHHAAGHT</sequence>
<dbReference type="EMBL" id="RXIC02000025">
    <property type="protein sequence ID" value="KAB1205601.1"/>
    <property type="molecule type" value="Genomic_DNA"/>
</dbReference>
<reference evidence="1 3" key="2">
    <citation type="journal article" date="2019" name="Plant Biotechnol. J.">
        <title>The red bayberry genome and genetic basis of sex determination.</title>
        <authorList>
            <person name="Jia H.M."/>
            <person name="Jia H.J."/>
            <person name="Cai Q.L."/>
            <person name="Wang Y."/>
            <person name="Zhao H.B."/>
            <person name="Yang W.F."/>
            <person name="Wang G.Y."/>
            <person name="Li Y.H."/>
            <person name="Zhan D.L."/>
            <person name="Shen Y.T."/>
            <person name="Niu Q.F."/>
            <person name="Chang L."/>
            <person name="Qiu J."/>
            <person name="Zhao L."/>
            <person name="Xie H.B."/>
            <person name="Fu W.Y."/>
            <person name="Jin J."/>
            <person name="Li X.W."/>
            <person name="Jiao Y."/>
            <person name="Zhou C.C."/>
            <person name="Tu T."/>
            <person name="Chai C.Y."/>
            <person name="Gao J.L."/>
            <person name="Fan L.J."/>
            <person name="van de Weg E."/>
            <person name="Wang J.Y."/>
            <person name="Gao Z.S."/>
        </authorList>
    </citation>
    <scope>NUCLEOTIDE SEQUENCE [LARGE SCALE GENOMIC DNA]</scope>
    <source>
        <tissue evidence="1">Leaves</tissue>
    </source>
</reference>
<proteinExistence type="predicted"/>
<comment type="caution">
    <text evidence="1">The sequence shown here is derived from an EMBL/GenBank/DDBJ whole genome shotgun (WGS) entry which is preliminary data.</text>
</comment>
<accession>A0A6A1UYS8</accession>
<dbReference type="Proteomes" id="UP000516437">
    <property type="component" value="Chromosome 7"/>
</dbReference>
<reference evidence="1" key="1">
    <citation type="submission" date="2018-07" db="EMBL/GenBank/DDBJ databases">
        <authorList>
            <person name="Gao Z.-S."/>
            <person name="Jia H.-M."/>
            <person name="Jia H.-J."/>
            <person name="Cai Q.-L."/>
            <person name="Wang Y."/>
            <person name="Zhao H.-B."/>
        </authorList>
    </citation>
    <scope>NUCLEOTIDE SEQUENCE</scope>
    <source>
        <tissue evidence="1">Leaves</tissue>
    </source>
</reference>
<evidence type="ECO:0000313" key="3">
    <source>
        <dbReference type="Proteomes" id="UP000516437"/>
    </source>
</evidence>